<dbReference type="Proteomes" id="UP001211907">
    <property type="component" value="Unassembled WGS sequence"/>
</dbReference>
<protein>
    <submittedName>
        <fullName evidence="1">Uncharacterized protein</fullName>
    </submittedName>
</protein>
<gene>
    <name evidence="1" type="ORF">HK100_001599</name>
</gene>
<organism evidence="1 2">
    <name type="scientific">Physocladia obscura</name>
    <dbReference type="NCBI Taxonomy" id="109957"/>
    <lineage>
        <taxon>Eukaryota</taxon>
        <taxon>Fungi</taxon>
        <taxon>Fungi incertae sedis</taxon>
        <taxon>Chytridiomycota</taxon>
        <taxon>Chytridiomycota incertae sedis</taxon>
        <taxon>Chytridiomycetes</taxon>
        <taxon>Chytridiales</taxon>
        <taxon>Chytriomycetaceae</taxon>
        <taxon>Physocladia</taxon>
    </lineage>
</organism>
<evidence type="ECO:0000313" key="1">
    <source>
        <dbReference type="EMBL" id="KAJ3136560.1"/>
    </source>
</evidence>
<keyword evidence="2" id="KW-1185">Reference proteome</keyword>
<dbReference type="EMBL" id="JADGJH010000135">
    <property type="protein sequence ID" value="KAJ3136560.1"/>
    <property type="molecule type" value="Genomic_DNA"/>
</dbReference>
<reference evidence="1" key="1">
    <citation type="submission" date="2020-05" db="EMBL/GenBank/DDBJ databases">
        <title>Phylogenomic resolution of chytrid fungi.</title>
        <authorList>
            <person name="Stajich J.E."/>
            <person name="Amses K."/>
            <person name="Simmons R."/>
            <person name="Seto K."/>
            <person name="Myers J."/>
            <person name="Bonds A."/>
            <person name="Quandt C.A."/>
            <person name="Barry K."/>
            <person name="Liu P."/>
            <person name="Grigoriev I."/>
            <person name="Longcore J.E."/>
            <person name="James T.Y."/>
        </authorList>
    </citation>
    <scope>NUCLEOTIDE SEQUENCE</scope>
    <source>
        <strain evidence="1">JEL0513</strain>
    </source>
</reference>
<comment type="caution">
    <text evidence="1">The sequence shown here is derived from an EMBL/GenBank/DDBJ whole genome shotgun (WGS) entry which is preliminary data.</text>
</comment>
<sequence>THICNTATKLHKQGHLAVTTVLPSFASSCHDHLLAMSTPLPDALSESLSMPAYANPAPANSAVVVPSIVAPCDQGLSMSLENQTVIIIPKTQNQLNL</sequence>
<evidence type="ECO:0000313" key="2">
    <source>
        <dbReference type="Proteomes" id="UP001211907"/>
    </source>
</evidence>
<feature type="non-terminal residue" evidence="1">
    <location>
        <position position="1"/>
    </location>
</feature>
<name>A0AAD5T7I9_9FUNG</name>
<dbReference type="AlphaFoldDB" id="A0AAD5T7I9"/>
<proteinExistence type="predicted"/>
<accession>A0AAD5T7I9</accession>